<dbReference type="AlphaFoldDB" id="A0A174R615"/>
<accession>A0A174R615</accession>
<dbReference type="Proteomes" id="UP000095712">
    <property type="component" value="Unassembled WGS sequence"/>
</dbReference>
<evidence type="ECO:0008006" key="4">
    <source>
        <dbReference type="Google" id="ProtNLM"/>
    </source>
</evidence>
<dbReference type="PROSITE" id="PS51257">
    <property type="entry name" value="PROKAR_LIPOPROTEIN"/>
    <property type="match status" value="1"/>
</dbReference>
<sequence length="200" mass="21493">MKLAKKFMTLALATALGVGCATVGVSAAGSRTSAITVSAEQSAIYEVVQKIEEAEGFADLQAELPAVADAFKQVNEGKMEVAGFVDVLKTLAEETTDEEVKAAIEELVEKLDGKEFVTGFDEFKVLDADKAEKNADGKYEVEISVPSITDTMENIQLVAYSKEDAKKWQIVDPISVDKENKTLEVALDDGAFFTVVADAE</sequence>
<proteinExistence type="predicted"/>
<name>A0A174R615_9FIRM</name>
<evidence type="ECO:0000256" key="1">
    <source>
        <dbReference type="SAM" id="SignalP"/>
    </source>
</evidence>
<dbReference type="RefSeq" id="WP_055152453.1">
    <property type="nucleotide sequence ID" value="NZ_CZAW01000033.1"/>
</dbReference>
<feature type="signal peptide" evidence="1">
    <location>
        <begin position="1"/>
        <end position="27"/>
    </location>
</feature>
<keyword evidence="1" id="KW-0732">Signal</keyword>
<evidence type="ECO:0000313" key="3">
    <source>
        <dbReference type="Proteomes" id="UP000095712"/>
    </source>
</evidence>
<organism evidence="2 3">
    <name type="scientific">Blautia wexlerae</name>
    <dbReference type="NCBI Taxonomy" id="418240"/>
    <lineage>
        <taxon>Bacteria</taxon>
        <taxon>Bacillati</taxon>
        <taxon>Bacillota</taxon>
        <taxon>Clostridia</taxon>
        <taxon>Lachnospirales</taxon>
        <taxon>Lachnospiraceae</taxon>
        <taxon>Blautia</taxon>
    </lineage>
</organism>
<evidence type="ECO:0000313" key="2">
    <source>
        <dbReference type="EMBL" id="CUP79446.1"/>
    </source>
</evidence>
<feature type="chain" id="PRO_5008031500" description="DUF5105 domain-containing protein" evidence="1">
    <location>
        <begin position="28"/>
        <end position="200"/>
    </location>
</feature>
<reference evidence="2 3" key="1">
    <citation type="submission" date="2015-09" db="EMBL/GenBank/DDBJ databases">
        <authorList>
            <consortium name="Pathogen Informatics"/>
        </authorList>
    </citation>
    <scope>NUCLEOTIDE SEQUENCE [LARGE SCALE GENOMIC DNA]</scope>
    <source>
        <strain evidence="2 3">2789STDY5834911</strain>
    </source>
</reference>
<protein>
    <recommendedName>
        <fullName evidence="4">DUF5105 domain-containing protein</fullName>
    </recommendedName>
</protein>
<dbReference type="OrthoDB" id="1860285at2"/>
<gene>
    <name evidence="2" type="ORF">ERS852523_02832</name>
</gene>
<dbReference type="EMBL" id="CZAW01000033">
    <property type="protein sequence ID" value="CUP79446.1"/>
    <property type="molecule type" value="Genomic_DNA"/>
</dbReference>